<dbReference type="Pfam" id="PF13651">
    <property type="entry name" value="EcoRI_methylase"/>
    <property type="match status" value="1"/>
</dbReference>
<sequence length="414" mass="46856">MSGKSVLSAAAKAKKDEFYTQLSDIENEMRHYRAHFKGKTVFCNCDDPFESNFFKYFVLNFNKLKLKKLIATCYDGSPIANRQLSLFDVLKLDTAQDEGERGKPYKAVVTTVHDTTGNGGIDMLDVKNLFKDGENQLTELEGNGDFRSKECVALLDEADIVVTNPPFSLFREYVAQLMEHDKKFIIIGSKNAITYKEIFPYIMNGGLWLGYGFANGNSYFKIPPQNARAFANGVYDPEKGLVHFRNVTWFTNLDIGKRHEEMILVRKYAGHESDYPKYDNYDAIEVSKTADIPEDYAGLMGVPITFLDRYSPDQFDIVGIAKAGAGDMSLRTKVYPRQIQISKMGKESLVTKLNDGPALKVREAPEDSTYYRIDDDIFVQVYARILIRNKHPQGVFDCFPLNPDETDKGALNAD</sequence>
<dbReference type="GO" id="GO:0032259">
    <property type="term" value="P:methylation"/>
    <property type="evidence" value="ECO:0007669"/>
    <property type="project" value="UniProtKB-KW"/>
</dbReference>
<dbReference type="Proteomes" id="UP000215433">
    <property type="component" value="Unassembled WGS sequence"/>
</dbReference>
<reference evidence="1 2" key="1">
    <citation type="submission" date="2017-05" db="EMBL/GenBank/DDBJ databases">
        <title>Bifidobacterium vansinderenii sp. nov.</title>
        <authorList>
            <person name="Lugli G.A."/>
            <person name="Duranti S."/>
            <person name="Mangifesta M."/>
        </authorList>
    </citation>
    <scope>NUCLEOTIDE SEQUENCE [LARGE SCALE GENOMIC DNA]</scope>
    <source>
        <strain evidence="1 2">Tam10B</strain>
    </source>
</reference>
<evidence type="ECO:0000313" key="2">
    <source>
        <dbReference type="Proteomes" id="UP000215433"/>
    </source>
</evidence>
<dbReference type="InterPro" id="IPR025247">
    <property type="entry name" value="EcoRI-like_methylase"/>
</dbReference>
<keyword evidence="1" id="KW-0808">Transferase</keyword>
<dbReference type="RefSeq" id="WP_093960444.1">
    <property type="nucleotide sequence ID" value="NZ_NEWD01000016.1"/>
</dbReference>
<gene>
    <name evidence="1" type="ORF">Tam10B_1287</name>
</gene>
<protein>
    <submittedName>
        <fullName evidence="1">Modification methylase</fullName>
    </submittedName>
</protein>
<dbReference type="REBASE" id="384703">
    <property type="entry name" value="M.Bva10BORF1287P"/>
</dbReference>
<dbReference type="OrthoDB" id="9774673at2"/>
<evidence type="ECO:0000313" key="1">
    <source>
        <dbReference type="EMBL" id="OXN00417.1"/>
    </source>
</evidence>
<dbReference type="EMBL" id="NEWD01000016">
    <property type="protein sequence ID" value="OXN00417.1"/>
    <property type="molecule type" value="Genomic_DNA"/>
</dbReference>
<comment type="caution">
    <text evidence="1">The sequence shown here is derived from an EMBL/GenBank/DDBJ whole genome shotgun (WGS) entry which is preliminary data.</text>
</comment>
<accession>A0A229VXT3</accession>
<keyword evidence="1" id="KW-0489">Methyltransferase</keyword>
<name>A0A229VXT3_9BIFI</name>
<dbReference type="AlphaFoldDB" id="A0A229VXT3"/>
<organism evidence="1 2">
    <name type="scientific">Bifidobacterium vansinderenii</name>
    <dbReference type="NCBI Taxonomy" id="1984871"/>
    <lineage>
        <taxon>Bacteria</taxon>
        <taxon>Bacillati</taxon>
        <taxon>Actinomycetota</taxon>
        <taxon>Actinomycetes</taxon>
        <taxon>Bifidobacteriales</taxon>
        <taxon>Bifidobacteriaceae</taxon>
        <taxon>Bifidobacterium</taxon>
    </lineage>
</organism>
<dbReference type="GO" id="GO:0008168">
    <property type="term" value="F:methyltransferase activity"/>
    <property type="evidence" value="ECO:0007669"/>
    <property type="project" value="UniProtKB-KW"/>
</dbReference>
<proteinExistence type="predicted"/>
<dbReference type="PROSITE" id="PS00092">
    <property type="entry name" value="N6_MTASE"/>
    <property type="match status" value="1"/>
</dbReference>
<dbReference type="InterPro" id="IPR002052">
    <property type="entry name" value="DNA_methylase_N6_adenine_CS"/>
</dbReference>
<dbReference type="GO" id="GO:0003676">
    <property type="term" value="F:nucleic acid binding"/>
    <property type="evidence" value="ECO:0007669"/>
    <property type="project" value="InterPro"/>
</dbReference>
<keyword evidence="2" id="KW-1185">Reference proteome</keyword>